<dbReference type="GO" id="GO:0004930">
    <property type="term" value="F:G protein-coupled receptor activity"/>
    <property type="evidence" value="ECO:0007669"/>
    <property type="project" value="UniProtKB-KW"/>
</dbReference>
<dbReference type="InterPro" id="IPR000276">
    <property type="entry name" value="GPCR_Rhodpsn"/>
</dbReference>
<dbReference type="PANTHER" id="PTHR45695:SF15">
    <property type="entry name" value="OPSIN RH2"/>
    <property type="match status" value="1"/>
</dbReference>
<keyword evidence="3 9" id="KW-0812">Transmembrane</keyword>
<evidence type="ECO:0000313" key="12">
    <source>
        <dbReference type="Proteomes" id="UP001154078"/>
    </source>
</evidence>
<dbReference type="SUPFAM" id="SSF50249">
    <property type="entry name" value="Nucleic acid-binding proteins"/>
    <property type="match status" value="1"/>
</dbReference>
<feature type="transmembrane region" description="Helical" evidence="9">
    <location>
        <begin position="312"/>
        <end position="331"/>
    </location>
</feature>
<dbReference type="InterPro" id="IPR017452">
    <property type="entry name" value="GPCR_Rhodpsn_7TM"/>
</dbReference>
<evidence type="ECO:0000256" key="8">
    <source>
        <dbReference type="ARBA" id="ARBA00023224"/>
    </source>
</evidence>
<dbReference type="Pfam" id="PF00001">
    <property type="entry name" value="7tm_1"/>
    <property type="match status" value="1"/>
</dbReference>
<dbReference type="EMBL" id="OV121133">
    <property type="protein sequence ID" value="CAH0551859.1"/>
    <property type="molecule type" value="Genomic_DNA"/>
</dbReference>
<dbReference type="InterPro" id="IPR012340">
    <property type="entry name" value="NA-bd_OB-fold"/>
</dbReference>
<feature type="domain" description="G-protein coupled receptors family 1 profile" evidence="10">
    <location>
        <begin position="249"/>
        <end position="328"/>
    </location>
</feature>
<keyword evidence="12" id="KW-1185">Reference proteome</keyword>
<comment type="subcellular location">
    <subcellularLocation>
        <location evidence="1">Membrane</location>
        <topology evidence="1">Multi-pass membrane protein</topology>
    </subcellularLocation>
</comment>
<dbReference type="Proteomes" id="UP001154078">
    <property type="component" value="Chromosome 2"/>
</dbReference>
<evidence type="ECO:0000256" key="7">
    <source>
        <dbReference type="ARBA" id="ARBA00023170"/>
    </source>
</evidence>
<gene>
    <name evidence="11" type="ORF">MELIAE_LOCUS4382</name>
</gene>
<dbReference type="GO" id="GO:0005886">
    <property type="term" value="C:plasma membrane"/>
    <property type="evidence" value="ECO:0007669"/>
    <property type="project" value="TreeGrafter"/>
</dbReference>
<sequence>MMFAYSMMGRTLCYVTPPCDHNEGLSSTQQVDQTGGNGFLNNTENNFGSPSQNKKAGARRLQSVVPVVIRQIRDCHEDEFKMFGMPTQIVIAHCWYIKSYEVQSTKATYNIEDHTGTIKAIWWLENDDDTTPNLPPVKEGSYLQLFGSLRNQDGEKIIMVLRMFMVDDANLITSHLLQVIQTRLQAEHMSQNSGTIKPNIQNPGTALPNSMSFMDDNNISSGLTAIQAKVQRLLQTDQSTAGMHRDVLLKNFPSNQQTEVKNRVVRSRKRVAIILLLLAFVFAACWLPYHIINLLMDTGLYHGSHSASLQQYLLLLGHANSALNPVIYCALSKKFRSSIKDIFYCRITFRRKRPLMNVSY</sequence>
<dbReference type="PROSITE" id="PS50262">
    <property type="entry name" value="G_PROTEIN_RECEP_F1_2"/>
    <property type="match status" value="1"/>
</dbReference>
<organism evidence="11 12">
    <name type="scientific">Brassicogethes aeneus</name>
    <name type="common">Rape pollen beetle</name>
    <name type="synonym">Meligethes aeneus</name>
    <dbReference type="NCBI Taxonomy" id="1431903"/>
    <lineage>
        <taxon>Eukaryota</taxon>
        <taxon>Metazoa</taxon>
        <taxon>Ecdysozoa</taxon>
        <taxon>Arthropoda</taxon>
        <taxon>Hexapoda</taxon>
        <taxon>Insecta</taxon>
        <taxon>Pterygota</taxon>
        <taxon>Neoptera</taxon>
        <taxon>Endopterygota</taxon>
        <taxon>Coleoptera</taxon>
        <taxon>Polyphaga</taxon>
        <taxon>Cucujiformia</taxon>
        <taxon>Nitidulidae</taxon>
        <taxon>Meligethinae</taxon>
        <taxon>Brassicogethes</taxon>
    </lineage>
</organism>
<dbReference type="Gene3D" id="2.40.50.140">
    <property type="entry name" value="Nucleic acid-binding proteins"/>
    <property type="match status" value="1"/>
</dbReference>
<evidence type="ECO:0000256" key="2">
    <source>
        <dbReference type="ARBA" id="ARBA00010663"/>
    </source>
</evidence>
<keyword evidence="7" id="KW-0675">Receptor</keyword>
<reference evidence="11" key="1">
    <citation type="submission" date="2021-12" db="EMBL/GenBank/DDBJ databases">
        <authorList>
            <person name="King R."/>
        </authorList>
    </citation>
    <scope>NUCLEOTIDE SEQUENCE</scope>
</reference>
<evidence type="ECO:0000256" key="1">
    <source>
        <dbReference type="ARBA" id="ARBA00004141"/>
    </source>
</evidence>
<name>A0A9P0AZM0_BRAAE</name>
<keyword evidence="8" id="KW-0807">Transducer</keyword>
<accession>A0A9P0AZM0</accession>
<protein>
    <recommendedName>
        <fullName evidence="10">G-protein coupled receptors family 1 profile domain-containing protein</fullName>
    </recommendedName>
</protein>
<evidence type="ECO:0000259" key="10">
    <source>
        <dbReference type="PROSITE" id="PS50262"/>
    </source>
</evidence>
<evidence type="ECO:0000256" key="9">
    <source>
        <dbReference type="SAM" id="Phobius"/>
    </source>
</evidence>
<evidence type="ECO:0000313" key="11">
    <source>
        <dbReference type="EMBL" id="CAH0551859.1"/>
    </source>
</evidence>
<dbReference type="OrthoDB" id="25571at2759"/>
<dbReference type="PANTHER" id="PTHR45695">
    <property type="entry name" value="LEUCOKININ RECEPTOR-RELATED"/>
    <property type="match status" value="1"/>
</dbReference>
<proteinExistence type="inferred from homology"/>
<keyword evidence="4 9" id="KW-1133">Transmembrane helix</keyword>
<evidence type="ECO:0000256" key="3">
    <source>
        <dbReference type="ARBA" id="ARBA00022692"/>
    </source>
</evidence>
<comment type="similarity">
    <text evidence="2">Belongs to the G-protein coupled receptor 1 family.</text>
</comment>
<keyword evidence="5" id="KW-0297">G-protein coupled receptor</keyword>
<dbReference type="AlphaFoldDB" id="A0A9P0AZM0"/>
<dbReference type="PRINTS" id="PR00237">
    <property type="entry name" value="GPCRRHODOPSN"/>
</dbReference>
<dbReference type="SUPFAM" id="SSF81321">
    <property type="entry name" value="Family A G protein-coupled receptor-like"/>
    <property type="match status" value="1"/>
</dbReference>
<dbReference type="Gene3D" id="1.20.1070.10">
    <property type="entry name" value="Rhodopsin 7-helix transmembrane proteins"/>
    <property type="match status" value="1"/>
</dbReference>
<dbReference type="CDD" id="cd04478">
    <property type="entry name" value="RPA2_DBD_D"/>
    <property type="match status" value="1"/>
</dbReference>
<evidence type="ECO:0000256" key="5">
    <source>
        <dbReference type="ARBA" id="ARBA00023040"/>
    </source>
</evidence>
<keyword evidence="6 9" id="KW-0472">Membrane</keyword>
<evidence type="ECO:0000256" key="6">
    <source>
        <dbReference type="ARBA" id="ARBA00023136"/>
    </source>
</evidence>
<feature type="transmembrane region" description="Helical" evidence="9">
    <location>
        <begin position="271"/>
        <end position="292"/>
    </location>
</feature>
<evidence type="ECO:0000256" key="4">
    <source>
        <dbReference type="ARBA" id="ARBA00022989"/>
    </source>
</evidence>